<organism evidence="2 3">
    <name type="scientific">Sparassis crispa</name>
    <dbReference type="NCBI Taxonomy" id="139825"/>
    <lineage>
        <taxon>Eukaryota</taxon>
        <taxon>Fungi</taxon>
        <taxon>Dikarya</taxon>
        <taxon>Basidiomycota</taxon>
        <taxon>Agaricomycotina</taxon>
        <taxon>Agaricomycetes</taxon>
        <taxon>Polyporales</taxon>
        <taxon>Sparassidaceae</taxon>
        <taxon>Sparassis</taxon>
    </lineage>
</organism>
<dbReference type="AlphaFoldDB" id="A0A401G5F6"/>
<dbReference type="RefSeq" id="XP_027608302.1">
    <property type="nucleotide sequence ID" value="XM_027752501.1"/>
</dbReference>
<comment type="caution">
    <text evidence="2">The sequence shown here is derived from an EMBL/GenBank/DDBJ whole genome shotgun (WGS) entry which is preliminary data.</text>
</comment>
<evidence type="ECO:0000313" key="2">
    <source>
        <dbReference type="EMBL" id="GBE77389.1"/>
    </source>
</evidence>
<accession>A0A401G5F6</accession>
<evidence type="ECO:0000313" key="3">
    <source>
        <dbReference type="Proteomes" id="UP000287166"/>
    </source>
</evidence>
<feature type="region of interest" description="Disordered" evidence="1">
    <location>
        <begin position="83"/>
        <end position="103"/>
    </location>
</feature>
<dbReference type="EMBL" id="BFAD01000001">
    <property type="protein sequence ID" value="GBE77389.1"/>
    <property type="molecule type" value="Genomic_DNA"/>
</dbReference>
<dbReference type="GeneID" id="38774306"/>
<dbReference type="InParanoid" id="A0A401G5F6"/>
<feature type="compositionally biased region" description="Polar residues" evidence="1">
    <location>
        <begin position="90"/>
        <end position="103"/>
    </location>
</feature>
<name>A0A401G5F6_9APHY</name>
<reference evidence="2 3" key="1">
    <citation type="journal article" date="2018" name="Sci. Rep.">
        <title>Genome sequence of the cauliflower mushroom Sparassis crispa (Hanabiratake) and its association with beneficial usage.</title>
        <authorList>
            <person name="Kiyama R."/>
            <person name="Furutani Y."/>
            <person name="Kawaguchi K."/>
            <person name="Nakanishi T."/>
        </authorList>
    </citation>
    <scope>NUCLEOTIDE SEQUENCE [LARGE SCALE GENOMIC DNA]</scope>
</reference>
<proteinExistence type="predicted"/>
<protein>
    <submittedName>
        <fullName evidence="2">Uncharacterized protein</fullName>
    </submittedName>
</protein>
<dbReference type="Proteomes" id="UP000287166">
    <property type="component" value="Unassembled WGS sequence"/>
</dbReference>
<keyword evidence="3" id="KW-1185">Reference proteome</keyword>
<sequence>MHNGAAFKLLPELINGGACSLVYAGNTDGLCNYMIGGRPLASSAGWHSYSMRNSNVHRRCLGRPCTQAWWEVKCAALWKRHVCPGPQDWSYGSSRPTRSDSGT</sequence>
<evidence type="ECO:0000256" key="1">
    <source>
        <dbReference type="SAM" id="MobiDB-lite"/>
    </source>
</evidence>
<gene>
    <name evidence="2" type="ORF">SCP_0102620</name>
</gene>